<evidence type="ECO:0000256" key="1">
    <source>
        <dbReference type="SAM" id="Phobius"/>
    </source>
</evidence>
<evidence type="ECO:0000313" key="2">
    <source>
        <dbReference type="EMBL" id="MFC4694453.1"/>
    </source>
</evidence>
<sequence length="237" mass="23669">MTALLRAEQIRLRTVPAPLIAVAVVLTLTGLLVGLAFGTAPHDVAEDLAEAVRIPGVLAAVTVLVLGILGGSSDHQHRTAESTFLVRPRRLDVFAARQVTYAAFAAVTGALTGVLSWVLASAIGDARGLPAGPTADAVGLVATPALAAPLAAVLGVSVGYAARSTVAGIVGLMVWAVVGENLAGLLVPSTYLPMGAVNATVGLAGSGDPVHGAIALAAYAVIATVVAGRFVLPRDIP</sequence>
<feature type="transmembrane region" description="Helical" evidence="1">
    <location>
        <begin position="169"/>
        <end position="192"/>
    </location>
</feature>
<keyword evidence="3" id="KW-1185">Reference proteome</keyword>
<evidence type="ECO:0000313" key="3">
    <source>
        <dbReference type="Proteomes" id="UP001596025"/>
    </source>
</evidence>
<feature type="transmembrane region" description="Helical" evidence="1">
    <location>
        <begin position="140"/>
        <end position="162"/>
    </location>
</feature>
<dbReference type="Proteomes" id="UP001596025">
    <property type="component" value="Unassembled WGS sequence"/>
</dbReference>
<reference evidence="3" key="1">
    <citation type="journal article" date="2019" name="Int. J. Syst. Evol. Microbiol.">
        <title>The Global Catalogue of Microorganisms (GCM) 10K type strain sequencing project: providing services to taxonomists for standard genome sequencing and annotation.</title>
        <authorList>
            <consortium name="The Broad Institute Genomics Platform"/>
            <consortium name="The Broad Institute Genome Sequencing Center for Infectious Disease"/>
            <person name="Wu L."/>
            <person name="Ma J."/>
        </authorList>
    </citation>
    <scope>NUCLEOTIDE SEQUENCE [LARGE SCALE GENOMIC DNA]</scope>
    <source>
        <strain evidence="3">CCUG 62763</strain>
    </source>
</reference>
<feature type="transmembrane region" description="Helical" evidence="1">
    <location>
        <begin position="20"/>
        <end position="40"/>
    </location>
</feature>
<gene>
    <name evidence="2" type="ORF">ACFO3M_13720</name>
</gene>
<keyword evidence="1" id="KW-1133">Transmembrane helix</keyword>
<feature type="transmembrane region" description="Helical" evidence="1">
    <location>
        <begin position="99"/>
        <end position="120"/>
    </location>
</feature>
<accession>A0ABV9LLR8</accession>
<comment type="caution">
    <text evidence="2">The sequence shown here is derived from an EMBL/GenBank/DDBJ whole genome shotgun (WGS) entry which is preliminary data.</text>
</comment>
<name>A0ABV9LLR8_9ACTN</name>
<dbReference type="RefSeq" id="WP_387989519.1">
    <property type="nucleotide sequence ID" value="NZ_JBHSGR010000014.1"/>
</dbReference>
<evidence type="ECO:0008006" key="4">
    <source>
        <dbReference type="Google" id="ProtNLM"/>
    </source>
</evidence>
<dbReference type="EMBL" id="JBHSGR010000014">
    <property type="protein sequence ID" value="MFC4694453.1"/>
    <property type="molecule type" value="Genomic_DNA"/>
</dbReference>
<keyword evidence="1" id="KW-0812">Transmembrane</keyword>
<proteinExistence type="predicted"/>
<feature type="transmembrane region" description="Helical" evidence="1">
    <location>
        <begin position="52"/>
        <end position="69"/>
    </location>
</feature>
<protein>
    <recommendedName>
        <fullName evidence="4">ABC-2 type transport system permease protein</fullName>
    </recommendedName>
</protein>
<keyword evidence="1" id="KW-0472">Membrane</keyword>
<organism evidence="2 3">
    <name type="scientific">Geodermatophilus arenarius</name>
    <dbReference type="NCBI Taxonomy" id="1137990"/>
    <lineage>
        <taxon>Bacteria</taxon>
        <taxon>Bacillati</taxon>
        <taxon>Actinomycetota</taxon>
        <taxon>Actinomycetes</taxon>
        <taxon>Geodermatophilales</taxon>
        <taxon>Geodermatophilaceae</taxon>
        <taxon>Geodermatophilus</taxon>
    </lineage>
</organism>
<feature type="transmembrane region" description="Helical" evidence="1">
    <location>
        <begin position="212"/>
        <end position="232"/>
    </location>
</feature>